<evidence type="ECO:0000313" key="3">
    <source>
        <dbReference type="Proteomes" id="UP000298061"/>
    </source>
</evidence>
<dbReference type="EMBL" id="SFCI01000246">
    <property type="protein sequence ID" value="TFY81136.1"/>
    <property type="molecule type" value="Genomic_DNA"/>
</dbReference>
<gene>
    <name evidence="2" type="ORF">EWM64_g2870</name>
</gene>
<keyword evidence="3" id="KW-1185">Reference proteome</keyword>
<sequence length="381" mass="42210">MAQDSICMAPKSEVKDEVIDVDAQPEPEVQFIGCRWGTSKKRRKAHVTGPKTPVIHNIISDSEDESSAPTEPGPSTPRIAPPRRPDVHQVVKARYNEVKRKGTKPTTCSSGHPESDPRAGSSSGRGTTDDPMVISDDNDDTTQAIPSLPVAKRLKLDPSPDWQAMPMDLDPPWQSTSAPEPLLTDSEDEYPTIHAALDMQANRNWKPLPTASEIIDRVPDGPEPSPKHISKHRRKTIHGYLVDPPVRIGSRPAAMENQRWLWDLCTSSNLPKPRRPPSSVFLRNATRLKPFDWSERTVSLFDDLQYSLLTRSTSFREAGGFISNISQVAGAIAVSSATPGGQVEDDDISNDHILHGHDIIPSYSSRRKFFTVNDVKFDPKE</sequence>
<feature type="compositionally biased region" description="Basic and acidic residues" evidence="1">
    <location>
        <begin position="83"/>
        <end position="100"/>
    </location>
</feature>
<comment type="caution">
    <text evidence="2">The sequence shown here is derived from an EMBL/GenBank/DDBJ whole genome shotgun (WGS) entry which is preliminary data.</text>
</comment>
<evidence type="ECO:0000313" key="2">
    <source>
        <dbReference type="EMBL" id="TFY81136.1"/>
    </source>
</evidence>
<dbReference type="Proteomes" id="UP000298061">
    <property type="component" value="Unassembled WGS sequence"/>
</dbReference>
<reference evidence="2 3" key="1">
    <citation type="submission" date="2019-02" db="EMBL/GenBank/DDBJ databases">
        <title>Genome sequencing of the rare red list fungi Hericium alpestre (H. flagellum).</title>
        <authorList>
            <person name="Buettner E."/>
            <person name="Kellner H."/>
        </authorList>
    </citation>
    <scope>NUCLEOTIDE SEQUENCE [LARGE SCALE GENOMIC DNA]</scope>
    <source>
        <strain evidence="2 3">DSM 108284</strain>
    </source>
</reference>
<feature type="region of interest" description="Disordered" evidence="1">
    <location>
        <begin position="39"/>
        <end position="163"/>
    </location>
</feature>
<name>A0A4Z0A262_9AGAM</name>
<evidence type="ECO:0000256" key="1">
    <source>
        <dbReference type="SAM" id="MobiDB-lite"/>
    </source>
</evidence>
<organism evidence="2 3">
    <name type="scientific">Hericium alpestre</name>
    <dbReference type="NCBI Taxonomy" id="135208"/>
    <lineage>
        <taxon>Eukaryota</taxon>
        <taxon>Fungi</taxon>
        <taxon>Dikarya</taxon>
        <taxon>Basidiomycota</taxon>
        <taxon>Agaricomycotina</taxon>
        <taxon>Agaricomycetes</taxon>
        <taxon>Russulales</taxon>
        <taxon>Hericiaceae</taxon>
        <taxon>Hericium</taxon>
    </lineage>
</organism>
<feature type="region of interest" description="Disordered" evidence="1">
    <location>
        <begin position="214"/>
        <end position="233"/>
    </location>
</feature>
<proteinExistence type="predicted"/>
<feature type="compositionally biased region" description="Pro residues" evidence="1">
    <location>
        <begin position="71"/>
        <end position="82"/>
    </location>
</feature>
<dbReference type="AlphaFoldDB" id="A0A4Z0A262"/>
<protein>
    <submittedName>
        <fullName evidence="2">Uncharacterized protein</fullName>
    </submittedName>
</protein>
<dbReference type="OrthoDB" id="10248252at2759"/>
<accession>A0A4Z0A262</accession>